<dbReference type="InterPro" id="IPR013149">
    <property type="entry name" value="ADH-like_C"/>
</dbReference>
<proteinExistence type="predicted"/>
<dbReference type="SUPFAM" id="SSF51735">
    <property type="entry name" value="NAD(P)-binding Rossmann-fold domains"/>
    <property type="match status" value="1"/>
</dbReference>
<dbReference type="EMBL" id="JACETL010000051">
    <property type="protein sequence ID" value="MBA4692876.1"/>
    <property type="molecule type" value="Genomic_DNA"/>
</dbReference>
<dbReference type="InterPro" id="IPR011032">
    <property type="entry name" value="GroES-like_sf"/>
</dbReference>
<dbReference type="GO" id="GO:0016628">
    <property type="term" value="F:oxidoreductase activity, acting on the CH-CH group of donors, NAD or NADP as acceptor"/>
    <property type="evidence" value="ECO:0007669"/>
    <property type="project" value="InterPro"/>
</dbReference>
<dbReference type="Pfam" id="PF00107">
    <property type="entry name" value="ADH_zinc_N"/>
    <property type="match status" value="1"/>
</dbReference>
<dbReference type="InterPro" id="IPR020843">
    <property type="entry name" value="ER"/>
</dbReference>
<name>A0A838XY99_9GAMM</name>
<feature type="domain" description="Enoyl reductase (ER)" evidence="2">
    <location>
        <begin position="16"/>
        <end position="333"/>
    </location>
</feature>
<protein>
    <submittedName>
        <fullName evidence="3">NADP-dependent oxidoreductase</fullName>
    </submittedName>
</protein>
<gene>
    <name evidence="3" type="ORF">H2072_03930</name>
</gene>
<dbReference type="InterPro" id="IPR041694">
    <property type="entry name" value="ADH_N_2"/>
</dbReference>
<dbReference type="InterPro" id="IPR045010">
    <property type="entry name" value="MDR_fam"/>
</dbReference>
<sequence length="335" mass="36799">MTIENRKWILKERPSGLVKDSDFELVTEVLPKINEGEILLENLYLSFDPTQRGWLNDVPGYLPPVQIGEVIRSGGIGKVIDSNNPEYKTGDLTFGLIGWQTHCLTKPNVDDRFRVVPDLLPIPTMLNVMGSTGITAYYGLVELGKPKSGETVLVSGAAGATGSVVVQIAKLKGCHVIGIAGGKEKCNWLKDIGVDDVIDYKNSDVHKELPKVVENGIDIYFDNVGGKILETVLELININARVLLCGGISSGYDATRPADGPNNLFSLIIKRATMQGFLVLDYLPKSEKALEEIATWVMEGKLQHREDIQKGIENCPQTLNRLFTGENKGKQLLKI</sequence>
<organism evidence="3 4">
    <name type="scientific">SAR86 cluster bacterium</name>
    <dbReference type="NCBI Taxonomy" id="2030880"/>
    <lineage>
        <taxon>Bacteria</taxon>
        <taxon>Pseudomonadati</taxon>
        <taxon>Pseudomonadota</taxon>
        <taxon>Gammaproteobacteria</taxon>
        <taxon>SAR86 cluster</taxon>
    </lineage>
</organism>
<reference evidence="3 4" key="1">
    <citation type="submission" date="2020-06" db="EMBL/GenBank/DDBJ databases">
        <title>Dysbiosis in marine aquaculture revealed through microbiome analysis: reverse ecology for environmental sustainability.</title>
        <authorList>
            <person name="Haro-Moreno J.M."/>
            <person name="Coutinho F.H."/>
            <person name="Zaragoza-Solas A."/>
            <person name="Picazo A."/>
            <person name="Almagro-Moreno S."/>
            <person name="Lopez-Perez M."/>
        </authorList>
    </citation>
    <scope>NUCLEOTIDE SEQUENCE [LARGE SCALE GENOMIC DNA]</scope>
    <source>
        <strain evidence="3">MCMED-G41</strain>
    </source>
</reference>
<dbReference type="FunFam" id="3.40.50.720:FF:000121">
    <property type="entry name" value="Prostaglandin reductase 2"/>
    <property type="match status" value="1"/>
</dbReference>
<dbReference type="PANTHER" id="PTHR43205:SF42">
    <property type="entry name" value="ALCOHOL DEHYDROGENASE, ZINC-CONTAINING (AFU_ORTHOLOGUE AFUA_7G04530)"/>
    <property type="match status" value="1"/>
</dbReference>
<accession>A0A838XY99</accession>
<keyword evidence="1" id="KW-0560">Oxidoreductase</keyword>
<dbReference type="Gene3D" id="3.40.50.720">
    <property type="entry name" value="NAD(P)-binding Rossmann-like Domain"/>
    <property type="match status" value="1"/>
</dbReference>
<dbReference type="PANTHER" id="PTHR43205">
    <property type="entry name" value="PROSTAGLANDIN REDUCTASE"/>
    <property type="match status" value="1"/>
</dbReference>
<dbReference type="Pfam" id="PF16884">
    <property type="entry name" value="ADH_N_2"/>
    <property type="match status" value="1"/>
</dbReference>
<dbReference type="SMART" id="SM00829">
    <property type="entry name" value="PKS_ER"/>
    <property type="match status" value="1"/>
</dbReference>
<evidence type="ECO:0000259" key="2">
    <source>
        <dbReference type="SMART" id="SM00829"/>
    </source>
</evidence>
<dbReference type="SUPFAM" id="SSF50129">
    <property type="entry name" value="GroES-like"/>
    <property type="match status" value="1"/>
</dbReference>
<evidence type="ECO:0000313" key="4">
    <source>
        <dbReference type="Proteomes" id="UP000551848"/>
    </source>
</evidence>
<evidence type="ECO:0000256" key="1">
    <source>
        <dbReference type="ARBA" id="ARBA00023002"/>
    </source>
</evidence>
<dbReference type="CDD" id="cd05288">
    <property type="entry name" value="PGDH"/>
    <property type="match status" value="1"/>
</dbReference>
<comment type="caution">
    <text evidence="3">The sequence shown here is derived from an EMBL/GenBank/DDBJ whole genome shotgun (WGS) entry which is preliminary data.</text>
</comment>
<dbReference type="Gene3D" id="3.90.180.10">
    <property type="entry name" value="Medium-chain alcohol dehydrogenases, catalytic domain"/>
    <property type="match status" value="1"/>
</dbReference>
<evidence type="ECO:0000313" key="3">
    <source>
        <dbReference type="EMBL" id="MBA4692876.1"/>
    </source>
</evidence>
<dbReference type="AlphaFoldDB" id="A0A838XY99"/>
<dbReference type="InterPro" id="IPR036291">
    <property type="entry name" value="NAD(P)-bd_dom_sf"/>
</dbReference>
<dbReference type="Proteomes" id="UP000551848">
    <property type="component" value="Unassembled WGS sequence"/>
</dbReference>